<organism evidence="1 2">
    <name type="scientific">Vibrio ishigakensis</name>
    <dbReference type="NCBI Taxonomy" id="1481914"/>
    <lineage>
        <taxon>Bacteria</taxon>
        <taxon>Pseudomonadati</taxon>
        <taxon>Pseudomonadota</taxon>
        <taxon>Gammaproteobacteria</taxon>
        <taxon>Vibrionales</taxon>
        <taxon>Vibrionaceae</taxon>
        <taxon>Vibrio</taxon>
    </lineage>
</organism>
<reference evidence="1 2" key="2">
    <citation type="submission" date="2015-01" db="EMBL/GenBank/DDBJ databases">
        <authorList>
            <consortium name="NBRP consortium"/>
            <person name="Sawabe T."/>
            <person name="Meirelles P."/>
            <person name="Feng G."/>
            <person name="Sayaka M."/>
            <person name="Hattori M."/>
            <person name="Ohkuma M."/>
        </authorList>
    </citation>
    <scope>NUCLEOTIDE SEQUENCE [LARGE SCALE GENOMIC DNA]</scope>
    <source>
        <strain evidence="2">JCM 19241</strain>
    </source>
</reference>
<proteinExistence type="predicted"/>
<comment type="caution">
    <text evidence="1">The sequence shown here is derived from an EMBL/GenBank/DDBJ whole genome shotgun (WGS) entry which is preliminary data.</text>
</comment>
<evidence type="ECO:0000313" key="1">
    <source>
        <dbReference type="EMBL" id="GAM72928.1"/>
    </source>
</evidence>
<dbReference type="AlphaFoldDB" id="A0A0B8QCM2"/>
<dbReference type="STRING" id="1481914.JCM19241_2383"/>
<sequence>MAVDKLTERRTKKHALKQQAPQAFTSEFDAILDLDSDNSFGDAMLADSYLKLTSGSGLFKPERVQRSLEFTRQTNFLSNSLRLGWRI</sequence>
<accession>A0A0B8QCM2</accession>
<gene>
    <name evidence="1" type="ORF">JCM19241_2383</name>
</gene>
<evidence type="ECO:0000313" key="2">
    <source>
        <dbReference type="Proteomes" id="UP000031666"/>
    </source>
</evidence>
<dbReference type="EMBL" id="BBSC01000001">
    <property type="protein sequence ID" value="GAM72928.1"/>
    <property type="molecule type" value="Genomic_DNA"/>
</dbReference>
<protein>
    <submittedName>
        <fullName evidence="1">Uncharacterized protein</fullName>
    </submittedName>
</protein>
<reference evidence="1 2" key="1">
    <citation type="submission" date="2015-01" db="EMBL/GenBank/DDBJ databases">
        <title>Vibrio sp. C94 JCM 19241 whole genome shotgun sequence.</title>
        <authorList>
            <person name="Sawabe T."/>
            <person name="Meirelles P."/>
            <person name="Feng G."/>
            <person name="Sayaka M."/>
            <person name="Hattori M."/>
            <person name="Ohkuma M."/>
        </authorList>
    </citation>
    <scope>NUCLEOTIDE SEQUENCE [LARGE SCALE GENOMIC DNA]</scope>
    <source>
        <strain evidence="2">JCM 19241</strain>
    </source>
</reference>
<dbReference type="Proteomes" id="UP000031666">
    <property type="component" value="Unassembled WGS sequence"/>
</dbReference>
<name>A0A0B8QCM2_9VIBR</name>